<accession>A0A3A5MFY7</accession>
<feature type="compositionally biased region" description="Polar residues" evidence="1">
    <location>
        <begin position="13"/>
        <end position="23"/>
    </location>
</feature>
<comment type="caution">
    <text evidence="2">The sequence shown here is derived from an EMBL/GenBank/DDBJ whole genome shotgun (WGS) entry which is preliminary data.</text>
</comment>
<evidence type="ECO:0000313" key="2">
    <source>
        <dbReference type="EMBL" id="RJT83263.1"/>
    </source>
</evidence>
<feature type="region of interest" description="Disordered" evidence="1">
    <location>
        <begin position="41"/>
        <end position="65"/>
    </location>
</feature>
<keyword evidence="3" id="KW-1185">Reference proteome</keyword>
<evidence type="ECO:0000256" key="1">
    <source>
        <dbReference type="SAM" id="MobiDB-lite"/>
    </source>
</evidence>
<protein>
    <submittedName>
        <fullName evidence="2">Uncharacterized protein</fullName>
    </submittedName>
</protein>
<name>A0A3A5MFY7_9MICC</name>
<gene>
    <name evidence="2" type="ORF">D6T63_02115</name>
</gene>
<evidence type="ECO:0000313" key="3">
    <source>
        <dbReference type="Proteomes" id="UP000272560"/>
    </source>
</evidence>
<dbReference type="Proteomes" id="UP000272560">
    <property type="component" value="Unassembled WGS sequence"/>
</dbReference>
<proteinExistence type="predicted"/>
<dbReference type="EMBL" id="QZVT01000001">
    <property type="protein sequence ID" value="RJT83263.1"/>
    <property type="molecule type" value="Genomic_DNA"/>
</dbReference>
<feature type="region of interest" description="Disordered" evidence="1">
    <location>
        <begin position="1"/>
        <end position="26"/>
    </location>
</feature>
<organism evidence="2 3">
    <name type="scientific">Arthrobacter cheniae</name>
    <dbReference type="NCBI Taxonomy" id="1258888"/>
    <lineage>
        <taxon>Bacteria</taxon>
        <taxon>Bacillati</taxon>
        <taxon>Actinomycetota</taxon>
        <taxon>Actinomycetes</taxon>
        <taxon>Micrococcales</taxon>
        <taxon>Micrococcaceae</taxon>
        <taxon>Arthrobacter</taxon>
    </lineage>
</organism>
<reference evidence="2 3" key="1">
    <citation type="submission" date="2018-09" db="EMBL/GenBank/DDBJ databases">
        <title>Novel species of Arthrobacter.</title>
        <authorList>
            <person name="Liu Q."/>
            <person name="Xin Y.-H."/>
        </authorList>
    </citation>
    <scope>NUCLEOTIDE SEQUENCE [LARGE SCALE GENOMIC DNA]</scope>
    <source>
        <strain evidence="2 3">Hz2</strain>
    </source>
</reference>
<dbReference type="AlphaFoldDB" id="A0A3A5MFY7"/>
<sequence length="65" mass="6722">MKGWSGAFRPALSTAQPTVQPTLQPGRGAEVLGQAYRPEVSVGSTSVGREPEDCGVSHTTYSSSG</sequence>